<keyword evidence="6 9" id="KW-0822">Tryptophan biosynthesis</keyword>
<dbReference type="InterPro" id="IPR013785">
    <property type="entry name" value="Aldolase_TIM"/>
</dbReference>
<comment type="catalytic activity">
    <reaction evidence="1 9">
        <text>N-(5-phospho-beta-D-ribosyl)anthranilate = 1-(2-carboxyphenylamino)-1-deoxy-D-ribulose 5-phosphate</text>
        <dbReference type="Rhea" id="RHEA:21540"/>
        <dbReference type="ChEBI" id="CHEBI:18277"/>
        <dbReference type="ChEBI" id="CHEBI:58613"/>
        <dbReference type="EC" id="5.3.1.24"/>
    </reaction>
</comment>
<evidence type="ECO:0000256" key="5">
    <source>
        <dbReference type="ARBA" id="ARBA00022605"/>
    </source>
</evidence>
<organism evidence="11 12">
    <name type="scientific">Brachyspira aalborgi</name>
    <dbReference type="NCBI Taxonomy" id="29522"/>
    <lineage>
        <taxon>Bacteria</taxon>
        <taxon>Pseudomonadati</taxon>
        <taxon>Spirochaetota</taxon>
        <taxon>Spirochaetia</taxon>
        <taxon>Brachyspirales</taxon>
        <taxon>Brachyspiraceae</taxon>
        <taxon>Brachyspira</taxon>
    </lineage>
</organism>
<gene>
    <name evidence="9" type="primary">trpF</name>
    <name evidence="11" type="ORF">EPJ80_03265</name>
</gene>
<dbReference type="Gene3D" id="3.20.20.70">
    <property type="entry name" value="Aldolase class I"/>
    <property type="match status" value="1"/>
</dbReference>
<evidence type="ECO:0000259" key="10">
    <source>
        <dbReference type="Pfam" id="PF00697"/>
    </source>
</evidence>
<accession>A0A5C8CIE6</accession>
<dbReference type="Proteomes" id="UP000325116">
    <property type="component" value="Unassembled WGS sequence"/>
</dbReference>
<keyword evidence="7 9" id="KW-0057">Aromatic amino acid biosynthesis</keyword>
<keyword evidence="5 9" id="KW-0028">Amino-acid biosynthesis</keyword>
<evidence type="ECO:0000256" key="6">
    <source>
        <dbReference type="ARBA" id="ARBA00022822"/>
    </source>
</evidence>
<dbReference type="InterPro" id="IPR001240">
    <property type="entry name" value="PRAI_dom"/>
</dbReference>
<keyword evidence="8 9" id="KW-0413">Isomerase</keyword>
<comment type="similarity">
    <text evidence="9">Belongs to the TrpF family.</text>
</comment>
<dbReference type="RefSeq" id="WP_147757890.1">
    <property type="nucleotide sequence ID" value="NZ_SAXT01000003.1"/>
</dbReference>
<sequence length="213" mass="24719">MKIKTCGLFREEDINYANKLKPNYIGFVFAESKRKVKVEEACNLKNKLDKEIKSVGVFVNDNLDFILNLIKDKIIDIIQLHGSEDNDFIDNLKIKTNSKIIKSVTVENENSILESVNIFSDFILLDNLKCEVGKTFNWNYLKEAFKLNKNFKNIFNKKYFLAGGLNKENINEALEFNPYCVDLSGGLETDGIKDFDKMKYIINITKNYKEERI</sequence>
<evidence type="ECO:0000256" key="1">
    <source>
        <dbReference type="ARBA" id="ARBA00001164"/>
    </source>
</evidence>
<evidence type="ECO:0000256" key="3">
    <source>
        <dbReference type="ARBA" id="ARBA00012572"/>
    </source>
</evidence>
<evidence type="ECO:0000256" key="7">
    <source>
        <dbReference type="ARBA" id="ARBA00023141"/>
    </source>
</evidence>
<dbReference type="UniPathway" id="UPA00035">
    <property type="reaction ID" value="UER00042"/>
</dbReference>
<comment type="caution">
    <text evidence="11">The sequence shown here is derived from an EMBL/GenBank/DDBJ whole genome shotgun (WGS) entry which is preliminary data.</text>
</comment>
<evidence type="ECO:0000256" key="4">
    <source>
        <dbReference type="ARBA" id="ARBA00022272"/>
    </source>
</evidence>
<proteinExistence type="inferred from homology"/>
<evidence type="ECO:0000256" key="2">
    <source>
        <dbReference type="ARBA" id="ARBA00004664"/>
    </source>
</evidence>
<dbReference type="GO" id="GO:0000162">
    <property type="term" value="P:L-tryptophan biosynthetic process"/>
    <property type="evidence" value="ECO:0007669"/>
    <property type="project" value="UniProtKB-UniRule"/>
</dbReference>
<evidence type="ECO:0000256" key="8">
    <source>
        <dbReference type="ARBA" id="ARBA00023235"/>
    </source>
</evidence>
<dbReference type="Pfam" id="PF00697">
    <property type="entry name" value="PRAI"/>
    <property type="match status" value="1"/>
</dbReference>
<dbReference type="InterPro" id="IPR011060">
    <property type="entry name" value="RibuloseP-bd_barrel"/>
</dbReference>
<dbReference type="EC" id="5.3.1.24" evidence="3 9"/>
<dbReference type="EMBL" id="SAXT01000003">
    <property type="protein sequence ID" value="TXJ12638.1"/>
    <property type="molecule type" value="Genomic_DNA"/>
</dbReference>
<dbReference type="AlphaFoldDB" id="A0A5C8CIE6"/>
<dbReference type="InterPro" id="IPR044643">
    <property type="entry name" value="TrpF_fam"/>
</dbReference>
<comment type="pathway">
    <text evidence="2 9">Amino-acid biosynthesis; L-tryptophan biosynthesis; L-tryptophan from chorismate: step 3/5.</text>
</comment>
<protein>
    <recommendedName>
        <fullName evidence="4 9">N-(5'-phosphoribosyl)anthranilate isomerase</fullName>
        <shortName evidence="9">PRAI</shortName>
        <ecNumber evidence="3 9">5.3.1.24</ecNumber>
    </recommendedName>
</protein>
<dbReference type="PANTHER" id="PTHR42894">
    <property type="entry name" value="N-(5'-PHOSPHORIBOSYL)ANTHRANILATE ISOMERASE"/>
    <property type="match status" value="1"/>
</dbReference>
<dbReference type="GO" id="GO:0004640">
    <property type="term" value="F:phosphoribosylanthranilate isomerase activity"/>
    <property type="evidence" value="ECO:0007669"/>
    <property type="project" value="UniProtKB-UniRule"/>
</dbReference>
<name>A0A5C8CIE6_9SPIR</name>
<dbReference type="PANTHER" id="PTHR42894:SF1">
    <property type="entry name" value="N-(5'-PHOSPHORIBOSYL)ANTHRANILATE ISOMERASE"/>
    <property type="match status" value="1"/>
</dbReference>
<evidence type="ECO:0000313" key="12">
    <source>
        <dbReference type="Proteomes" id="UP000325116"/>
    </source>
</evidence>
<feature type="domain" description="N-(5'phosphoribosyl) anthranilate isomerase (PRAI)" evidence="10">
    <location>
        <begin position="4"/>
        <end position="203"/>
    </location>
</feature>
<dbReference type="CDD" id="cd00405">
    <property type="entry name" value="PRAI"/>
    <property type="match status" value="1"/>
</dbReference>
<evidence type="ECO:0000313" key="11">
    <source>
        <dbReference type="EMBL" id="TXJ12638.1"/>
    </source>
</evidence>
<reference evidence="11 12" key="1">
    <citation type="journal article" date="1992" name="Lakartidningen">
        <title>[Penicillin V and not amoxicillin is the first choice preparation in acute otitis].</title>
        <authorList>
            <person name="Kamme C."/>
            <person name="Lundgren K."/>
            <person name="Prellner K."/>
        </authorList>
    </citation>
    <scope>NUCLEOTIDE SEQUENCE [LARGE SCALE GENOMIC DNA]</scope>
    <source>
        <strain evidence="11 12">W1</strain>
    </source>
</reference>
<dbReference type="SUPFAM" id="SSF51366">
    <property type="entry name" value="Ribulose-phoshate binding barrel"/>
    <property type="match status" value="1"/>
</dbReference>
<evidence type="ECO:0000256" key="9">
    <source>
        <dbReference type="HAMAP-Rule" id="MF_00135"/>
    </source>
</evidence>
<dbReference type="HAMAP" id="MF_00135">
    <property type="entry name" value="PRAI"/>
    <property type="match status" value="1"/>
</dbReference>